<evidence type="ECO:0000259" key="11">
    <source>
        <dbReference type="Pfam" id="PF16417"/>
    </source>
</evidence>
<dbReference type="FunFam" id="1.25.40.180:FF:000012">
    <property type="entry name" value="Ccr4-Not transcription complex subunit"/>
    <property type="match status" value="1"/>
</dbReference>
<dbReference type="Gene3D" id="1.25.40.790">
    <property type="match status" value="1"/>
</dbReference>
<evidence type="ECO:0000259" key="13">
    <source>
        <dbReference type="Pfam" id="PF25097"/>
    </source>
</evidence>
<dbReference type="GO" id="GO:0005634">
    <property type="term" value="C:nucleus"/>
    <property type="evidence" value="ECO:0007669"/>
    <property type="project" value="UniProtKB-SubCell"/>
</dbReference>
<dbReference type="InterPro" id="IPR007196">
    <property type="entry name" value="CCR4-Not_Not1_C"/>
</dbReference>
<dbReference type="InterPro" id="IPR055454">
    <property type="entry name" value="CNOT1-like_NOT1_connector"/>
</dbReference>
<dbReference type="Proteomes" id="UP000076722">
    <property type="component" value="Unassembled WGS sequence"/>
</dbReference>
<dbReference type="GO" id="GO:0017148">
    <property type="term" value="P:negative regulation of translation"/>
    <property type="evidence" value="ECO:0007669"/>
    <property type="project" value="InterPro"/>
</dbReference>
<feature type="domain" description="CCR4-NOT transcription complex subunit 1 CAF1-binding" evidence="10">
    <location>
        <begin position="848"/>
        <end position="1065"/>
    </location>
</feature>
<dbReference type="InterPro" id="IPR038535">
    <property type="entry name" value="CNOT1_TTP_bind_sf"/>
</dbReference>
<dbReference type="CDD" id="cd20710">
    <property type="entry name" value="NOT1_connector"/>
    <property type="match status" value="1"/>
</dbReference>
<evidence type="ECO:0000256" key="5">
    <source>
        <dbReference type="ARBA" id="ARBA00023242"/>
    </source>
</evidence>
<evidence type="ECO:0000259" key="8">
    <source>
        <dbReference type="Pfam" id="PF04054"/>
    </source>
</evidence>
<evidence type="ECO:0000256" key="7">
    <source>
        <dbReference type="ARBA" id="ARBA00074459"/>
    </source>
</evidence>
<dbReference type="Gene3D" id="1.25.40.180">
    <property type="match status" value="1"/>
</dbReference>
<dbReference type="PANTHER" id="PTHR13162">
    <property type="entry name" value="CCR4-NOT TRANSCRIPTION COMPLEX"/>
    <property type="match status" value="1"/>
</dbReference>
<dbReference type="GO" id="GO:0000289">
    <property type="term" value="P:nuclear-transcribed mRNA poly(A) tail shortening"/>
    <property type="evidence" value="ECO:0007669"/>
    <property type="project" value="UniProtKB-ARBA"/>
</dbReference>
<sequence length="2117" mass="238070">MESSSNIHTIVKAQIVFLLSTLTEENFERNQVEIRSLSEQHGSDIYLHFIRRLILHSQPRSATATPSSDPSAALTFRLLVQEIQRLARDPFLADRFRDGIDKAEGDSFRHFDLIRFADRVGLRPLERLILAASMINGSARKELSNQAVSIIRVEFDNAILSLCQHHSFDHSDLSPSQLAKLLQNLLCEPLSDSPLLDATQRQALIVAARTKYGAEIVNPILHQIFPNLSLRPGTDLVQVLNELGPEITSDVDTVRALFRRYGLTDSSPPNDAQVAEIISSMSRHASEGGQLCDVNALVRAIASFHTSLNWPALVHVFDRPDRGGVDTATLKLLISILLNAPREEPHAVTGFWMEWRNSLHQLRLLDALLSLPGDTFNFVLVPGRRVVTVDDVAGASPTIKALAANVQGQTWNSLSLFETLIHFGNSDQAEIQACVRDMLDKAVKISAELVHMGLLQVPKPWNALQAEYSGKMLAMFLAGHPNHQLVFMRIWQIDPTYLTTAFTDFYHDNQLNITRILDIAQDLKILDTLLAVRPFTFALDVAALASRREYLNLDKWLADNIADHGAEFLRAVIEFLDAKTASEKETRVTEPAAESRTMALSPQTIAIFLRVLRNNSSVLAPGDVDYCLEIRNACLQIHPRLMNLTPGSEQEPGFSVVSYSAEIEKEVDSIYKQMYDENISIDQVIALLQRSKTSKNPRDHEIFSCMLHFLFDEFKFFNCYPDRELHMTGYLFGSLIQYNLVDYIPLGIAIRYVLDALQCPPDTNLFKFGIQALSRFETRLPEWQPLCQALLRIPHLLEARPDLATNLRRALNTVDDAGSERSVPQAQGDTIQTTFSSIRPDALPDNWQEPSEEVSDKILFIVNNLAPSNFESKVDEMKERFQPDYSRWFAHYLVDQRVSTEPNNHQLYLRFLDSLSKPDLHKLIVHETFVKSAALLNSEMTQKSTTERTILKNLGAWLGTVTLARNKPIKHKNMAFKEFLLEGYDTNRLIVAIPFVCKILEACAKSTIFKPPNPWLMAVIALLVELYHFAELKLNLKFEIEVLCKTLDIDLTRIDASTVLRNRPIMDTLAGPPLPEYVSDIDALPIGGYDPSHLPSDQQQISLLSTSSDVDPAHRVVGSHIEGILGNLSNLVVINAQLAPLHTNHSFRRAVTVAIDRGVREIIVPVVERSVTIAGISSRELVSKDFAMEGSEDKMRKAALLMAQKLAGSLALVTCKEPLKSNLGAHIRHALTEQGFNEQMVSEQVIGMLVLDNIEAACAAIERAAMDRAVMEIDDALAPAYEMRRRHREVRPGLPFWDAAGANLEFLAHLPDPLRIKPNGLQLPQWRVYEDFLGFDPKRKLSARPTSTLPYPSAEHLASTFNSRSPVLEVADRNLTAPSLLSQAEVMERFVVMTHELEMLVTQIPNQPLSALPVAHEVKQLIRQILFCAAQSTDRDKVALQMSQRIVQHLYKTASQLGREAYVTILDQLCRSFPEVQKEATEWLIYAEDERKYNVPVTVTLLRSGLIPVAQQDAQLARLMWREARPSLIDFTANLIRECLAGDTPVATQAQFQDSLSTLLRAAELGKLTERGSLLLEDLGRVAKSRTTLASAESAADPTIKADYGHLHDRLFVWFQQWVMIFQRSPSPEKAFIPFVSQLQKEGILKQDDVSFLFFRICTEASIESYTGAVTGEGIDPEAAFEAIDAMSKLIALIIRYHGEASASNNDQLKAHYLTKILSIVVVVLAHAHEEQGTSFQQKPYFRFFSSLFNDLHAIEPHVGSAYFPLMIALSDTFSSLQPIYFPGFAFSWMCLISHRLFMPKLLSSESREGWSAFHTLLVSLFKFLGFFLNALDLKDAARDLYRGAVRILLVLLHDFPEFLAEYYFSICEAIPPKCIQLRNVVLSAFPMHVVLPDPYLRNLQLESLSDIGPIPPILSDFTSALQPGELRTYLDHFLLNRGTTSFLPSLKERLRIADGSPNPEKYNLSLINSLVMYIGVSSVAQAKARSGSAVFVASDPGVVILQYLAMNLNVEGQHHLLSSMVLHLRYPNAHTHWFSSLLLHLFVEVKDEVFCELMTKVLLERFIGHRPHPWGALVTFIELLRNPKYEFWSREFTRIAPEITMLLEGVSIGGPLLRER</sequence>
<dbReference type="OrthoDB" id="1933107at2759"/>
<evidence type="ECO:0000256" key="2">
    <source>
        <dbReference type="ARBA" id="ARBA00022491"/>
    </source>
</evidence>
<dbReference type="Pfam" id="PF16418">
    <property type="entry name" value="CNOT1_HEAT"/>
    <property type="match status" value="1"/>
</dbReference>
<dbReference type="PANTHER" id="PTHR13162:SF8">
    <property type="entry name" value="CCR4-NOT TRANSCRIPTION COMPLEX SUBUNIT 1"/>
    <property type="match status" value="1"/>
</dbReference>
<name>A0A165AFZ4_9AGAM</name>
<dbReference type="STRING" id="1314777.A0A165AFZ4"/>
<dbReference type="InterPro" id="IPR040398">
    <property type="entry name" value="Not1"/>
</dbReference>
<evidence type="ECO:0000259" key="9">
    <source>
        <dbReference type="Pfam" id="PF12842"/>
    </source>
</evidence>
<dbReference type="Gene3D" id="1.25.40.840">
    <property type="entry name" value="CCR4-NOT transcription complex subunit 1 TTP binding domain"/>
    <property type="match status" value="1"/>
</dbReference>
<keyword evidence="15" id="KW-1185">Reference proteome</keyword>
<organism evidence="14 15">
    <name type="scientific">Sistotremastrum niveocremeum HHB9708</name>
    <dbReference type="NCBI Taxonomy" id="1314777"/>
    <lineage>
        <taxon>Eukaryota</taxon>
        <taxon>Fungi</taxon>
        <taxon>Dikarya</taxon>
        <taxon>Basidiomycota</taxon>
        <taxon>Agaricomycotina</taxon>
        <taxon>Agaricomycetes</taxon>
        <taxon>Sistotremastrales</taxon>
        <taxon>Sistotremastraceae</taxon>
        <taxon>Sertulicium</taxon>
        <taxon>Sertulicium niveocremeum</taxon>
    </lineage>
</organism>
<dbReference type="GO" id="GO:0060090">
    <property type="term" value="F:molecular adaptor activity"/>
    <property type="evidence" value="ECO:0007669"/>
    <property type="project" value="TreeGrafter"/>
</dbReference>
<keyword evidence="5" id="KW-0539">Nucleus</keyword>
<feature type="domain" description="CCR4-NOT transcription complex subunit 1-like NOT1 connector" evidence="13">
    <location>
        <begin position="1396"/>
        <end position="1577"/>
    </location>
</feature>
<evidence type="ECO:0000256" key="6">
    <source>
        <dbReference type="ARBA" id="ARBA00059181"/>
    </source>
</evidence>
<evidence type="ECO:0000259" key="12">
    <source>
        <dbReference type="Pfam" id="PF16418"/>
    </source>
</evidence>
<feature type="domain" description="CCR4-NOT transcription complex subunit 1 TTP binding" evidence="11">
    <location>
        <begin position="658"/>
        <end position="813"/>
    </location>
</feature>
<proteinExistence type="predicted"/>
<dbReference type="EMBL" id="KV419394">
    <property type="protein sequence ID" value="KZS98939.1"/>
    <property type="molecule type" value="Genomic_DNA"/>
</dbReference>
<evidence type="ECO:0000313" key="15">
    <source>
        <dbReference type="Proteomes" id="UP000076722"/>
    </source>
</evidence>
<reference evidence="14 15" key="1">
    <citation type="journal article" date="2016" name="Mol. Biol. Evol.">
        <title>Comparative Genomics of Early-Diverging Mushroom-Forming Fungi Provides Insights into the Origins of Lignocellulose Decay Capabilities.</title>
        <authorList>
            <person name="Nagy L.G."/>
            <person name="Riley R."/>
            <person name="Tritt A."/>
            <person name="Adam C."/>
            <person name="Daum C."/>
            <person name="Floudas D."/>
            <person name="Sun H."/>
            <person name="Yadav J.S."/>
            <person name="Pangilinan J."/>
            <person name="Larsson K.H."/>
            <person name="Matsuura K."/>
            <person name="Barry K."/>
            <person name="Labutti K."/>
            <person name="Kuo R."/>
            <person name="Ohm R.A."/>
            <person name="Bhattacharya S.S."/>
            <person name="Shirouzu T."/>
            <person name="Yoshinaga Y."/>
            <person name="Martin F.M."/>
            <person name="Grigoriev I.V."/>
            <person name="Hibbett D.S."/>
        </authorList>
    </citation>
    <scope>NUCLEOTIDE SEQUENCE [LARGE SCALE GENOMIC DNA]</scope>
    <source>
        <strain evidence="14 15">HHB9708</strain>
    </source>
</reference>
<feature type="domain" description="CCR4-NOT transcription complex subunit 1 HEAT repeat" evidence="12">
    <location>
        <begin position="471"/>
        <end position="613"/>
    </location>
</feature>
<evidence type="ECO:0000313" key="14">
    <source>
        <dbReference type="EMBL" id="KZS98939.1"/>
    </source>
</evidence>
<evidence type="ECO:0000256" key="4">
    <source>
        <dbReference type="ARBA" id="ARBA00023163"/>
    </source>
</evidence>
<dbReference type="Gene3D" id="1.25.40.800">
    <property type="match status" value="1"/>
</dbReference>
<protein>
    <recommendedName>
        <fullName evidence="7">General negative regulator of transcription subunit 1</fullName>
    </recommendedName>
</protein>
<comment type="function">
    <text evidence="6">Acts as a component of the CCR4-NOT core complex, which in the nucleus seems to be a general transcription factor, and in the cytoplasm the major mRNA deadenylase involved in mRNA turnover. The NOT protein subcomplex negatively regulates the basal and activated transcription of many genes. Preferentially affects TC-type TATA element-dependent transcription. Could directly or indirectly inhibit component(s) of the general transcription machinery.</text>
</comment>
<dbReference type="InterPro" id="IPR032193">
    <property type="entry name" value="CNOT1_TTP_bind"/>
</dbReference>
<accession>A0A165AFZ4</accession>
<evidence type="ECO:0000259" key="10">
    <source>
        <dbReference type="Pfam" id="PF16415"/>
    </source>
</evidence>
<evidence type="ECO:0000256" key="1">
    <source>
        <dbReference type="ARBA" id="ARBA00004123"/>
    </source>
</evidence>
<dbReference type="InterPro" id="IPR032194">
    <property type="entry name" value="CNOT1_HEAT"/>
</dbReference>
<dbReference type="Pfam" id="PF04054">
    <property type="entry name" value="Not1"/>
    <property type="match status" value="1"/>
</dbReference>
<evidence type="ECO:0000256" key="3">
    <source>
        <dbReference type="ARBA" id="ARBA00023015"/>
    </source>
</evidence>
<keyword evidence="2" id="KW-0678">Repressor</keyword>
<dbReference type="Pfam" id="PF16417">
    <property type="entry name" value="CNOT1_TTP_bind"/>
    <property type="match status" value="1"/>
</dbReference>
<feature type="domain" description="CCR4-Not complex component Not1 C-terminal" evidence="8">
    <location>
        <begin position="1750"/>
        <end position="2107"/>
    </location>
</feature>
<dbReference type="InterPro" id="IPR024557">
    <property type="entry name" value="CNOT1_dom_4"/>
</dbReference>
<gene>
    <name evidence="14" type="ORF">SISNIDRAFT_403195</name>
</gene>
<dbReference type="GO" id="GO:0000932">
    <property type="term" value="C:P-body"/>
    <property type="evidence" value="ECO:0007669"/>
    <property type="project" value="TreeGrafter"/>
</dbReference>
<comment type="subcellular location">
    <subcellularLocation>
        <location evidence="1">Nucleus</location>
    </subcellularLocation>
</comment>
<dbReference type="Pfam" id="PF25097">
    <property type="entry name" value="ARM_Cnot1"/>
    <property type="match status" value="1"/>
</dbReference>
<feature type="domain" description="CCR4-NOT transcription complex subunit 1" evidence="9">
    <location>
        <begin position="1147"/>
        <end position="1288"/>
    </location>
</feature>
<dbReference type="InterPro" id="IPR032191">
    <property type="entry name" value="CNOT1_CAF1_bind"/>
</dbReference>
<keyword evidence="4" id="KW-0804">Transcription</keyword>
<dbReference type="Pfam" id="PF16415">
    <property type="entry name" value="CNOT1_CAF1_bind"/>
    <property type="match status" value="1"/>
</dbReference>
<dbReference type="Pfam" id="PF12842">
    <property type="entry name" value="DUF3819"/>
    <property type="match status" value="1"/>
</dbReference>
<dbReference type="GO" id="GO:0030015">
    <property type="term" value="C:CCR4-NOT core complex"/>
    <property type="evidence" value="ECO:0007669"/>
    <property type="project" value="InterPro"/>
</dbReference>
<keyword evidence="3" id="KW-0805">Transcription regulation</keyword>